<sequence>MPSADAELLRVRARRLRRLGAQLASRPLDGVLRRAGDDTWRGPLAERWRHEVAAAQLRLADAGDELVRQAIVLERRADELELLARRVAT</sequence>
<evidence type="ECO:0000313" key="1">
    <source>
        <dbReference type="EMBL" id="CAB4594314.1"/>
    </source>
</evidence>
<protein>
    <submittedName>
        <fullName evidence="1">Unannotated protein</fullName>
    </submittedName>
</protein>
<dbReference type="AlphaFoldDB" id="A0A6J6G547"/>
<name>A0A6J6G547_9ZZZZ</name>
<gene>
    <name evidence="1" type="ORF">UFOPK1493_03913</name>
</gene>
<accession>A0A6J6G547</accession>
<proteinExistence type="predicted"/>
<reference evidence="1" key="1">
    <citation type="submission" date="2020-05" db="EMBL/GenBank/DDBJ databases">
        <authorList>
            <person name="Chiriac C."/>
            <person name="Salcher M."/>
            <person name="Ghai R."/>
            <person name="Kavagutti S V."/>
        </authorList>
    </citation>
    <scope>NUCLEOTIDE SEQUENCE</scope>
</reference>
<organism evidence="1">
    <name type="scientific">freshwater metagenome</name>
    <dbReference type="NCBI Taxonomy" id="449393"/>
    <lineage>
        <taxon>unclassified sequences</taxon>
        <taxon>metagenomes</taxon>
        <taxon>ecological metagenomes</taxon>
    </lineage>
</organism>
<dbReference type="EMBL" id="CAEZSR010000257">
    <property type="protein sequence ID" value="CAB4594314.1"/>
    <property type="molecule type" value="Genomic_DNA"/>
</dbReference>